<dbReference type="EMBL" id="AP006495">
    <property type="protein sequence ID" value="BAM81093.1"/>
    <property type="molecule type" value="Genomic_DNA"/>
</dbReference>
<dbReference type="Gramene" id="CMM259CT">
    <property type="protein sequence ID" value="CMM259CT"/>
    <property type="gene ID" value="CMM259C"/>
</dbReference>
<dbReference type="GO" id="GO:0008168">
    <property type="term" value="F:methyltransferase activity"/>
    <property type="evidence" value="ECO:0007669"/>
    <property type="project" value="UniProtKB-KW"/>
</dbReference>
<dbReference type="SUPFAM" id="SSF53335">
    <property type="entry name" value="S-adenosyl-L-methionine-dependent methyltransferases"/>
    <property type="match status" value="1"/>
</dbReference>
<dbReference type="eggNOG" id="KOG2940">
    <property type="taxonomic scope" value="Eukaryota"/>
</dbReference>
<proteinExistence type="predicted"/>
<evidence type="ECO:0000313" key="5">
    <source>
        <dbReference type="Proteomes" id="UP000007014"/>
    </source>
</evidence>
<dbReference type="GO" id="GO:0005739">
    <property type="term" value="C:mitochondrion"/>
    <property type="evidence" value="ECO:0007669"/>
    <property type="project" value="TreeGrafter"/>
</dbReference>
<dbReference type="InterPro" id="IPR013217">
    <property type="entry name" value="Methyltransf_12"/>
</dbReference>
<dbReference type="Pfam" id="PF08242">
    <property type="entry name" value="Methyltransf_12"/>
    <property type="match status" value="1"/>
</dbReference>
<keyword evidence="1" id="KW-0489">Methyltransferase</keyword>
<evidence type="ECO:0000256" key="1">
    <source>
        <dbReference type="ARBA" id="ARBA00022603"/>
    </source>
</evidence>
<gene>
    <name evidence="4" type="ORF">CYME_CMM259C</name>
</gene>
<dbReference type="OMA" id="ITRPMDN"/>
<dbReference type="AlphaFoldDB" id="M1VIT1"/>
<reference evidence="4 5" key="1">
    <citation type="journal article" date="2004" name="Nature">
        <title>Genome sequence of the ultrasmall unicellular red alga Cyanidioschyzon merolae 10D.</title>
        <authorList>
            <person name="Matsuzaki M."/>
            <person name="Misumi O."/>
            <person name="Shin-i T."/>
            <person name="Maruyama S."/>
            <person name="Takahara M."/>
            <person name="Miyagishima S."/>
            <person name="Mori T."/>
            <person name="Nishida K."/>
            <person name="Yagisawa F."/>
            <person name="Nishida K."/>
            <person name="Yoshida Y."/>
            <person name="Nishimura Y."/>
            <person name="Nakao S."/>
            <person name="Kobayashi T."/>
            <person name="Momoyama Y."/>
            <person name="Higashiyama T."/>
            <person name="Minoda A."/>
            <person name="Sano M."/>
            <person name="Nomoto H."/>
            <person name="Oishi K."/>
            <person name="Hayashi H."/>
            <person name="Ohta F."/>
            <person name="Nishizaka S."/>
            <person name="Haga S."/>
            <person name="Miura S."/>
            <person name="Morishita T."/>
            <person name="Kabeya Y."/>
            <person name="Terasawa K."/>
            <person name="Suzuki Y."/>
            <person name="Ishii Y."/>
            <person name="Asakawa S."/>
            <person name="Takano H."/>
            <person name="Ohta N."/>
            <person name="Kuroiwa H."/>
            <person name="Tanaka K."/>
            <person name="Shimizu N."/>
            <person name="Sugano S."/>
            <person name="Sato N."/>
            <person name="Nozaki H."/>
            <person name="Ogasawara N."/>
            <person name="Kohara Y."/>
            <person name="Kuroiwa T."/>
        </authorList>
    </citation>
    <scope>NUCLEOTIDE SEQUENCE [LARGE SCALE GENOMIC DNA]</scope>
    <source>
        <strain evidence="4 5">10D</strain>
    </source>
</reference>
<dbReference type="InterPro" id="IPR050602">
    <property type="entry name" value="Malonyl-ACP_OMT"/>
</dbReference>
<dbReference type="GO" id="GO:0032259">
    <property type="term" value="P:methylation"/>
    <property type="evidence" value="ECO:0007669"/>
    <property type="project" value="UniProtKB-KW"/>
</dbReference>
<sequence>MLFCLSASARLVNKSLGARLQRGLLALGLASRAKSLLHRWGTLRCASTGTCVFDRQVKYLQRQWAAKEADFSEYEYLRSEVAKRLCERLLDFRCSFRRVLDVGAGASYVRRSLVGNKIVSGLELLVEVELSSAMLEHGLERLPLSETPFRTTQLTADEELFLPALWQGGYLEKAPFDLAISCMAMHWINDLPGMLAQVRAALLPGGVFLGAMLGGETLHELRVSLQLAEDSLLGGVGIHTSPMVEFQDTARLLTRVGFEMITIDVDTMIVPYPDMMTLIKHLQKMAESNALAGRQSWLSRKVLQQASKIYRERFSLPNMQIENARGDGQVSVSDHYNDWIGATFQVVYMVGWVPT</sequence>
<keyword evidence="2" id="KW-0808">Transferase</keyword>
<dbReference type="Gene3D" id="3.40.50.150">
    <property type="entry name" value="Vaccinia Virus protein VP39"/>
    <property type="match status" value="1"/>
</dbReference>
<dbReference type="KEGG" id="cme:CYME_CMM259C"/>
<dbReference type="GO" id="GO:0032981">
    <property type="term" value="P:mitochondrial respiratory chain complex I assembly"/>
    <property type="evidence" value="ECO:0007669"/>
    <property type="project" value="TreeGrafter"/>
</dbReference>
<dbReference type="OrthoDB" id="16816at2759"/>
<dbReference type="GeneID" id="16994868"/>
<dbReference type="PANTHER" id="PTHR13090:SF1">
    <property type="entry name" value="ARGININE-HYDROXYLASE NDUFAF5, MITOCHONDRIAL"/>
    <property type="match status" value="1"/>
</dbReference>
<name>M1VIT1_CYAM1</name>
<keyword evidence="5" id="KW-1185">Reference proteome</keyword>
<feature type="domain" description="Methyltransferase type 12" evidence="3">
    <location>
        <begin position="100"/>
        <end position="208"/>
    </location>
</feature>
<evidence type="ECO:0000313" key="4">
    <source>
        <dbReference type="EMBL" id="BAM81093.1"/>
    </source>
</evidence>
<dbReference type="HOGENOM" id="CLU_046586_0_0_1"/>
<accession>M1VIT1</accession>
<evidence type="ECO:0000256" key="2">
    <source>
        <dbReference type="ARBA" id="ARBA00022679"/>
    </source>
</evidence>
<protein>
    <recommendedName>
        <fullName evidence="3">Methyltransferase type 12 domain-containing protein</fullName>
    </recommendedName>
</protein>
<dbReference type="RefSeq" id="XP_005537129.1">
    <property type="nucleotide sequence ID" value="XM_005537072.1"/>
</dbReference>
<dbReference type="Proteomes" id="UP000007014">
    <property type="component" value="Chromosome 13"/>
</dbReference>
<dbReference type="STRING" id="280699.M1VIT1"/>
<dbReference type="InterPro" id="IPR029063">
    <property type="entry name" value="SAM-dependent_MTases_sf"/>
</dbReference>
<evidence type="ECO:0000259" key="3">
    <source>
        <dbReference type="Pfam" id="PF08242"/>
    </source>
</evidence>
<dbReference type="CDD" id="cd02440">
    <property type="entry name" value="AdoMet_MTases"/>
    <property type="match status" value="1"/>
</dbReference>
<organism evidence="4 5">
    <name type="scientific">Cyanidioschyzon merolae (strain NIES-3377 / 10D)</name>
    <name type="common">Unicellular red alga</name>
    <dbReference type="NCBI Taxonomy" id="280699"/>
    <lineage>
        <taxon>Eukaryota</taxon>
        <taxon>Rhodophyta</taxon>
        <taxon>Bangiophyceae</taxon>
        <taxon>Cyanidiales</taxon>
        <taxon>Cyanidiaceae</taxon>
        <taxon>Cyanidioschyzon</taxon>
    </lineage>
</organism>
<dbReference type="PANTHER" id="PTHR13090">
    <property type="entry name" value="ARGININE-HYDROXYLASE NDUFAF5, MITOCHONDRIAL"/>
    <property type="match status" value="1"/>
</dbReference>
<reference evidence="4 5" key="2">
    <citation type="journal article" date="2007" name="BMC Biol.">
        <title>A 100%-complete sequence reveals unusually simple genomic features in the hot-spring red alga Cyanidioschyzon merolae.</title>
        <authorList>
            <person name="Nozaki H."/>
            <person name="Takano H."/>
            <person name="Misumi O."/>
            <person name="Terasawa K."/>
            <person name="Matsuzaki M."/>
            <person name="Maruyama S."/>
            <person name="Nishida K."/>
            <person name="Yagisawa F."/>
            <person name="Yoshida Y."/>
            <person name="Fujiwara T."/>
            <person name="Takio S."/>
            <person name="Tamura K."/>
            <person name="Chung S.J."/>
            <person name="Nakamura S."/>
            <person name="Kuroiwa H."/>
            <person name="Tanaka K."/>
            <person name="Sato N."/>
            <person name="Kuroiwa T."/>
        </authorList>
    </citation>
    <scope>NUCLEOTIDE SEQUENCE [LARGE SCALE GENOMIC DNA]</scope>
    <source>
        <strain evidence="4 5">10D</strain>
    </source>
</reference>